<reference evidence="2 3" key="1">
    <citation type="submission" date="2019-07" db="EMBL/GenBank/DDBJ databases">
        <title>New species of Amycolatopsis and Streptomyces.</title>
        <authorList>
            <person name="Duangmal K."/>
            <person name="Teo W.F.A."/>
            <person name="Lipun K."/>
        </authorList>
    </citation>
    <scope>NUCLEOTIDE SEQUENCE [LARGE SCALE GENOMIC DNA]</scope>
    <source>
        <strain evidence="2 3">NBRC 106415</strain>
    </source>
</reference>
<keyword evidence="3" id="KW-1185">Reference proteome</keyword>
<gene>
    <name evidence="2" type="ORF">FNH08_18135</name>
</gene>
<evidence type="ECO:0000259" key="1">
    <source>
        <dbReference type="Pfam" id="PF01636"/>
    </source>
</evidence>
<dbReference type="AlphaFoldDB" id="A0A5N8XJ58"/>
<dbReference type="EMBL" id="VJZC01000115">
    <property type="protein sequence ID" value="MPY59018.1"/>
    <property type="molecule type" value="Genomic_DNA"/>
</dbReference>
<dbReference type="Proteomes" id="UP000400924">
    <property type="component" value="Unassembled WGS sequence"/>
</dbReference>
<comment type="caution">
    <text evidence="2">The sequence shown here is derived from an EMBL/GenBank/DDBJ whole genome shotgun (WGS) entry which is preliminary data.</text>
</comment>
<dbReference type="GO" id="GO:0016740">
    <property type="term" value="F:transferase activity"/>
    <property type="evidence" value="ECO:0007669"/>
    <property type="project" value="UniProtKB-KW"/>
</dbReference>
<name>A0A5N8XJ58_9ACTN</name>
<dbReference type="InterPro" id="IPR002575">
    <property type="entry name" value="Aminoglycoside_PTrfase"/>
</dbReference>
<dbReference type="SUPFAM" id="SSF56112">
    <property type="entry name" value="Protein kinase-like (PK-like)"/>
    <property type="match status" value="1"/>
</dbReference>
<dbReference type="Pfam" id="PF01636">
    <property type="entry name" value="APH"/>
    <property type="match status" value="1"/>
</dbReference>
<organism evidence="2 3">
    <name type="scientific">Streptomyces spongiae</name>
    <dbReference type="NCBI Taxonomy" id="565072"/>
    <lineage>
        <taxon>Bacteria</taxon>
        <taxon>Bacillati</taxon>
        <taxon>Actinomycetota</taxon>
        <taxon>Actinomycetes</taxon>
        <taxon>Kitasatosporales</taxon>
        <taxon>Streptomycetaceae</taxon>
        <taxon>Streptomyces</taxon>
    </lineage>
</organism>
<proteinExistence type="predicted"/>
<dbReference type="Gene3D" id="3.90.1200.10">
    <property type="match status" value="1"/>
</dbReference>
<evidence type="ECO:0000313" key="2">
    <source>
        <dbReference type="EMBL" id="MPY59018.1"/>
    </source>
</evidence>
<dbReference type="InterPro" id="IPR011009">
    <property type="entry name" value="Kinase-like_dom_sf"/>
</dbReference>
<feature type="domain" description="Aminoglycoside phosphotransferase" evidence="1">
    <location>
        <begin position="158"/>
        <end position="333"/>
    </location>
</feature>
<accession>A0A5N8XJ58</accession>
<evidence type="ECO:0000313" key="3">
    <source>
        <dbReference type="Proteomes" id="UP000400924"/>
    </source>
</evidence>
<protein>
    <submittedName>
        <fullName evidence="2">Aminoglycoside phosphotransferase family protein</fullName>
    </submittedName>
</protein>
<sequence length="391" mass="42138">MTSGEEILGVAGPFSVDIPWWAEVEPVVGRLEDVLGVPVAVLRLLTVEGGEGGRDGHVTYHVEAWAHPAPGTLEQRPLPQGLLNGHEPFRSAWARADGLQELIDWASRTLAAAGRPVTGPVEQRRTWNLAGLFRLPTGQGPVWLKATPHFAADEASVIGAFAQVAPGLVPTVLGVGERRVLLDHIPGEDCWGASPETAQAGVRRFVAAQAELASHRPAGLRDGRDELLVTRVRDLLDGTVPLDITAEERSAARELTDHWHLLAKCGLPDTVVHGDFHPGNWRAHDGPPVVVDFADAYWGNPVLDGLRLQDFLPEPARSAAARAWVDAWKAHAPASDPARALALAEPLAQLAYAVRYQEFLDGIEPSERPYHEGDPAAVIREAVRRAGNASV</sequence>
<keyword evidence="2" id="KW-0808">Transferase</keyword>